<keyword evidence="5 6" id="KW-0472">Membrane</keyword>
<proteinExistence type="predicted"/>
<feature type="domain" description="Cardiolipin synthase N-terminal" evidence="7">
    <location>
        <begin position="24"/>
        <end position="67"/>
    </location>
</feature>
<gene>
    <name evidence="8" type="ORF">JOF47_000703</name>
</gene>
<evidence type="ECO:0000256" key="3">
    <source>
        <dbReference type="ARBA" id="ARBA00022692"/>
    </source>
</evidence>
<evidence type="ECO:0000256" key="1">
    <source>
        <dbReference type="ARBA" id="ARBA00004651"/>
    </source>
</evidence>
<evidence type="ECO:0000256" key="2">
    <source>
        <dbReference type="ARBA" id="ARBA00022475"/>
    </source>
</evidence>
<keyword evidence="9" id="KW-1185">Reference proteome</keyword>
<keyword evidence="8" id="KW-0808">Transferase</keyword>
<dbReference type="InterPro" id="IPR027379">
    <property type="entry name" value="CLS_N"/>
</dbReference>
<feature type="transmembrane region" description="Helical" evidence="6">
    <location>
        <begin position="12"/>
        <end position="35"/>
    </location>
</feature>
<dbReference type="GO" id="GO:0016301">
    <property type="term" value="F:kinase activity"/>
    <property type="evidence" value="ECO:0007669"/>
    <property type="project" value="UniProtKB-KW"/>
</dbReference>
<dbReference type="Proteomes" id="UP001296993">
    <property type="component" value="Unassembled WGS sequence"/>
</dbReference>
<reference evidence="8 9" key="1">
    <citation type="submission" date="2021-03" db="EMBL/GenBank/DDBJ databases">
        <title>Sequencing the genomes of 1000 actinobacteria strains.</title>
        <authorList>
            <person name="Klenk H.-P."/>
        </authorList>
    </citation>
    <scope>NUCLEOTIDE SEQUENCE [LARGE SCALE GENOMIC DNA]</scope>
    <source>
        <strain evidence="8 9">DSM 15797</strain>
    </source>
</reference>
<keyword evidence="3 6" id="KW-0812">Transmembrane</keyword>
<keyword evidence="4 6" id="KW-1133">Transmembrane helix</keyword>
<keyword evidence="2" id="KW-1003">Cell membrane</keyword>
<protein>
    <submittedName>
        <fullName evidence="8">Signal transduction histidine kinase</fullName>
    </submittedName>
</protein>
<evidence type="ECO:0000256" key="4">
    <source>
        <dbReference type="ARBA" id="ARBA00022989"/>
    </source>
</evidence>
<evidence type="ECO:0000313" key="9">
    <source>
        <dbReference type="Proteomes" id="UP001296993"/>
    </source>
</evidence>
<feature type="transmembrane region" description="Helical" evidence="6">
    <location>
        <begin position="47"/>
        <end position="66"/>
    </location>
</feature>
<evidence type="ECO:0000259" key="7">
    <source>
        <dbReference type="Pfam" id="PF13396"/>
    </source>
</evidence>
<keyword evidence="8" id="KW-0418">Kinase</keyword>
<dbReference type="EMBL" id="JAGIOF010000001">
    <property type="protein sequence ID" value="MBP2385192.1"/>
    <property type="molecule type" value="Genomic_DNA"/>
</dbReference>
<name>A0ABS4X9Q7_9MICC</name>
<dbReference type="Pfam" id="PF13396">
    <property type="entry name" value="PLDc_N"/>
    <property type="match status" value="1"/>
</dbReference>
<evidence type="ECO:0000313" key="8">
    <source>
        <dbReference type="EMBL" id="MBP2385192.1"/>
    </source>
</evidence>
<comment type="caution">
    <text evidence="8">The sequence shown here is derived from an EMBL/GenBank/DDBJ whole genome shotgun (WGS) entry which is preliminary data.</text>
</comment>
<organism evidence="8 9">
    <name type="scientific">Paeniglutamicibacter kerguelensis</name>
    <dbReference type="NCBI Taxonomy" id="254788"/>
    <lineage>
        <taxon>Bacteria</taxon>
        <taxon>Bacillati</taxon>
        <taxon>Actinomycetota</taxon>
        <taxon>Actinomycetes</taxon>
        <taxon>Micrococcales</taxon>
        <taxon>Micrococcaceae</taxon>
        <taxon>Paeniglutamicibacter</taxon>
    </lineage>
</organism>
<sequence>MDFWASFWDIIWWFFVVFAFMAYLWAVLAIIIDLFHDHKLSGWWKALWFVFLIFVPFLTAVVYLIARGDGMAERSQKASRTRLESYEPYNRDVAGYSSSDEIAKAKILLDCGTISQAEFASIKLKALAK</sequence>
<comment type="subcellular location">
    <subcellularLocation>
        <location evidence="1">Cell membrane</location>
        <topology evidence="1">Multi-pass membrane protein</topology>
    </subcellularLocation>
</comment>
<accession>A0ABS4X9Q7</accession>
<dbReference type="RefSeq" id="WP_209995968.1">
    <property type="nucleotide sequence ID" value="NZ_BAAAJY010000012.1"/>
</dbReference>
<evidence type="ECO:0000256" key="6">
    <source>
        <dbReference type="SAM" id="Phobius"/>
    </source>
</evidence>
<evidence type="ECO:0000256" key="5">
    <source>
        <dbReference type="ARBA" id="ARBA00023136"/>
    </source>
</evidence>